<dbReference type="Proteomes" id="UP000479000">
    <property type="component" value="Unassembled WGS sequence"/>
</dbReference>
<gene>
    <name evidence="1" type="ORF">NTEN_LOCUS18162</name>
</gene>
<dbReference type="EMBL" id="CADCXU010026849">
    <property type="protein sequence ID" value="CAB0013555.1"/>
    <property type="molecule type" value="Genomic_DNA"/>
</dbReference>
<name>A0A6H5HCN8_9HEMI</name>
<reference evidence="1 2" key="1">
    <citation type="submission" date="2020-02" db="EMBL/GenBank/DDBJ databases">
        <authorList>
            <person name="Ferguson B K."/>
        </authorList>
    </citation>
    <scope>NUCLEOTIDE SEQUENCE [LARGE SCALE GENOMIC DNA]</scope>
</reference>
<sequence>MIGKYRILKSLISVGGKAAAASRTGIEGVCRMISRPQKKQIIQPRRVVLPRNGLSPILNIMNRPRNIRVATTNIGPVAVRRNPKTRPGIVIAGNHRTEANQRAKRQQVRVNATSPKKAGIIAIRHKRNEKLTKLWTSPCLTRGRALWKCTSILIPKTT</sequence>
<protein>
    <submittedName>
        <fullName evidence="1">Uncharacterized protein</fullName>
    </submittedName>
</protein>
<proteinExistence type="predicted"/>
<evidence type="ECO:0000313" key="2">
    <source>
        <dbReference type="Proteomes" id="UP000479000"/>
    </source>
</evidence>
<keyword evidence="2" id="KW-1185">Reference proteome</keyword>
<organism evidence="1 2">
    <name type="scientific">Nesidiocoris tenuis</name>
    <dbReference type="NCBI Taxonomy" id="355587"/>
    <lineage>
        <taxon>Eukaryota</taxon>
        <taxon>Metazoa</taxon>
        <taxon>Ecdysozoa</taxon>
        <taxon>Arthropoda</taxon>
        <taxon>Hexapoda</taxon>
        <taxon>Insecta</taxon>
        <taxon>Pterygota</taxon>
        <taxon>Neoptera</taxon>
        <taxon>Paraneoptera</taxon>
        <taxon>Hemiptera</taxon>
        <taxon>Heteroptera</taxon>
        <taxon>Panheteroptera</taxon>
        <taxon>Cimicomorpha</taxon>
        <taxon>Miridae</taxon>
        <taxon>Dicyphina</taxon>
        <taxon>Nesidiocoris</taxon>
    </lineage>
</organism>
<feature type="non-terminal residue" evidence="1">
    <location>
        <position position="158"/>
    </location>
</feature>
<dbReference type="AlphaFoldDB" id="A0A6H5HCN8"/>
<evidence type="ECO:0000313" key="1">
    <source>
        <dbReference type="EMBL" id="CAB0013555.1"/>
    </source>
</evidence>
<accession>A0A6H5HCN8</accession>